<dbReference type="UniPathway" id="UPA00074">
    <property type="reaction ID" value="UER00128"/>
</dbReference>
<dbReference type="CDD" id="cd02204">
    <property type="entry name" value="PurL_repeat2"/>
    <property type="match status" value="1"/>
</dbReference>
<feature type="binding site" evidence="8">
    <location>
        <position position="84"/>
    </location>
    <ligand>
        <name>Mg(2+)</name>
        <dbReference type="ChEBI" id="CHEBI:18420"/>
        <label>1</label>
    </ligand>
</feature>
<feature type="domain" description="PurM-like N-terminal" evidence="9">
    <location>
        <begin position="67"/>
        <end position="179"/>
    </location>
</feature>
<feature type="domain" description="PurM-like C-terminal" evidence="10">
    <location>
        <begin position="563"/>
        <end position="699"/>
    </location>
</feature>
<dbReference type="Pfam" id="PF02769">
    <property type="entry name" value="AIRS_C"/>
    <property type="match status" value="2"/>
</dbReference>
<dbReference type="HAMAP" id="MF_00420">
    <property type="entry name" value="PurL_2"/>
    <property type="match status" value="1"/>
</dbReference>
<comment type="similarity">
    <text evidence="8">Belongs to the FGAMS family.</text>
</comment>
<dbReference type="InterPro" id="IPR010918">
    <property type="entry name" value="PurM-like_C_dom"/>
</dbReference>
<dbReference type="InterPro" id="IPR036676">
    <property type="entry name" value="PurM-like_C_sf"/>
</dbReference>
<feature type="binding site" evidence="8">
    <location>
        <begin position="85"/>
        <end position="88"/>
    </location>
    <ligand>
        <name>substrate</name>
    </ligand>
</feature>
<proteinExistence type="inferred from homology"/>
<dbReference type="InterPro" id="IPR016188">
    <property type="entry name" value="PurM-like_N"/>
</dbReference>
<comment type="caution">
    <text evidence="8">Lacks conserved residue(s) required for the propagation of feature annotation.</text>
</comment>
<evidence type="ECO:0000256" key="4">
    <source>
        <dbReference type="ARBA" id="ARBA00022741"/>
    </source>
</evidence>
<dbReference type="Pfam" id="PF18072">
    <property type="entry name" value="FGAR-AT_linker"/>
    <property type="match status" value="1"/>
</dbReference>
<evidence type="ECO:0000259" key="11">
    <source>
        <dbReference type="Pfam" id="PF18072"/>
    </source>
</evidence>
<dbReference type="FunFam" id="3.30.1330.10:FF:000004">
    <property type="entry name" value="Phosphoribosylformylglycinamidine synthase subunit PurL"/>
    <property type="match status" value="1"/>
</dbReference>
<dbReference type="PANTHER" id="PTHR43555">
    <property type="entry name" value="PHOSPHORIBOSYLFORMYLGLYCINAMIDINE SYNTHASE SUBUNIT PURL"/>
    <property type="match status" value="1"/>
</dbReference>
<feature type="binding site" evidence="8">
    <location>
        <position position="486"/>
    </location>
    <ligand>
        <name>ATP</name>
        <dbReference type="ChEBI" id="CHEBI:30616"/>
    </ligand>
</feature>
<dbReference type="RefSeq" id="WP_103067449.1">
    <property type="nucleotide sequence ID" value="NZ_AZRL01000021.1"/>
</dbReference>
<protein>
    <recommendedName>
        <fullName evidence="8">Phosphoribosylformylglycinamidine synthase subunit PurL</fullName>
        <shortName evidence="8">FGAM synthase</shortName>
        <ecNumber evidence="8">6.3.5.3</ecNumber>
    </recommendedName>
    <alternativeName>
        <fullName evidence="8">Formylglycinamide ribonucleotide amidotransferase subunit II</fullName>
        <shortName evidence="8">FGAR amidotransferase II</shortName>
        <shortName evidence="8">FGAR-AT II</shortName>
    </alternativeName>
    <alternativeName>
        <fullName evidence="8">Glutamine amidotransferase PurL</fullName>
    </alternativeName>
    <alternativeName>
        <fullName evidence="8">Phosphoribosylformylglycinamidine synthase subunit II</fullName>
    </alternativeName>
</protein>
<dbReference type="GO" id="GO:0005737">
    <property type="term" value="C:cytoplasm"/>
    <property type="evidence" value="ECO:0007669"/>
    <property type="project" value="UniProtKB-SubCell"/>
</dbReference>
<evidence type="ECO:0000259" key="10">
    <source>
        <dbReference type="Pfam" id="PF02769"/>
    </source>
</evidence>
<evidence type="ECO:0000256" key="8">
    <source>
        <dbReference type="HAMAP-Rule" id="MF_00420"/>
    </source>
</evidence>
<dbReference type="EC" id="6.3.5.3" evidence="8"/>
<comment type="subunit">
    <text evidence="8">Monomer. Part of the FGAM synthase complex composed of 1 PurL, 1 PurQ and 2 PurS subunits.</text>
</comment>
<feature type="binding site" evidence="8">
    <location>
        <position position="107"/>
    </location>
    <ligand>
        <name>substrate</name>
    </ligand>
</feature>
<comment type="catalytic activity">
    <reaction evidence="8">
        <text>N(2)-formyl-N(1)-(5-phospho-beta-D-ribosyl)glycinamide + L-glutamine + ATP + H2O = 2-formamido-N(1)-(5-O-phospho-beta-D-ribosyl)acetamidine + L-glutamate + ADP + phosphate + H(+)</text>
        <dbReference type="Rhea" id="RHEA:17129"/>
        <dbReference type="ChEBI" id="CHEBI:15377"/>
        <dbReference type="ChEBI" id="CHEBI:15378"/>
        <dbReference type="ChEBI" id="CHEBI:29985"/>
        <dbReference type="ChEBI" id="CHEBI:30616"/>
        <dbReference type="ChEBI" id="CHEBI:43474"/>
        <dbReference type="ChEBI" id="CHEBI:58359"/>
        <dbReference type="ChEBI" id="CHEBI:147286"/>
        <dbReference type="ChEBI" id="CHEBI:147287"/>
        <dbReference type="ChEBI" id="CHEBI:456216"/>
        <dbReference type="EC" id="6.3.5.3"/>
    </reaction>
</comment>
<feature type="domain" description="PurM-like N-terminal" evidence="9">
    <location>
        <begin position="431"/>
        <end position="547"/>
    </location>
</feature>
<comment type="caution">
    <text evidence="12">The sequence shown here is derived from an EMBL/GenBank/DDBJ whole genome shotgun (WGS) entry which is preliminary data.</text>
</comment>
<dbReference type="EMBL" id="AZRL01000021">
    <property type="protein sequence ID" value="PNR95511.1"/>
    <property type="molecule type" value="Genomic_DNA"/>
</dbReference>
<feature type="domain" description="PurM-like C-terminal" evidence="10">
    <location>
        <begin position="193"/>
        <end position="343"/>
    </location>
</feature>
<feature type="binding site" evidence="8">
    <location>
        <position position="526"/>
    </location>
    <ligand>
        <name>substrate</name>
    </ligand>
</feature>
<dbReference type="PIRSF" id="PIRSF001587">
    <property type="entry name" value="FGAM_synthase_II"/>
    <property type="match status" value="1"/>
</dbReference>
<keyword evidence="3 8" id="KW-0479">Metal-binding</keyword>
<dbReference type="InterPro" id="IPR010074">
    <property type="entry name" value="PRibForGlyAmidine_synth_PurL"/>
</dbReference>
<feature type="binding site" evidence="8">
    <location>
        <position position="82"/>
    </location>
    <ligand>
        <name>ATP</name>
        <dbReference type="ChEBI" id="CHEBI:30616"/>
    </ligand>
</feature>
<dbReference type="InterPro" id="IPR041609">
    <property type="entry name" value="PurL_linker"/>
</dbReference>
<dbReference type="NCBIfam" id="TIGR01736">
    <property type="entry name" value="FGAM_synth_II"/>
    <property type="match status" value="1"/>
</dbReference>
<evidence type="ECO:0000256" key="5">
    <source>
        <dbReference type="ARBA" id="ARBA00022755"/>
    </source>
</evidence>
<feature type="binding site" evidence="8">
    <location>
        <position position="108"/>
    </location>
    <ligand>
        <name>Mg(2+)</name>
        <dbReference type="ChEBI" id="CHEBI:18420"/>
        <label>2</label>
    </ligand>
</feature>
<dbReference type="NCBIfam" id="NF002290">
    <property type="entry name" value="PRK01213.1"/>
    <property type="match status" value="1"/>
</dbReference>
<comment type="subcellular location">
    <subcellularLocation>
        <location evidence="8">Cytoplasm</location>
    </subcellularLocation>
</comment>
<dbReference type="GO" id="GO:0005524">
    <property type="term" value="F:ATP binding"/>
    <property type="evidence" value="ECO:0007669"/>
    <property type="project" value="UniProtKB-UniRule"/>
</dbReference>
<dbReference type="Proteomes" id="UP000236434">
    <property type="component" value="Unassembled WGS sequence"/>
</dbReference>
<dbReference type="Gene3D" id="3.90.650.10">
    <property type="entry name" value="PurM-like C-terminal domain"/>
    <property type="match status" value="2"/>
</dbReference>
<evidence type="ECO:0000256" key="3">
    <source>
        <dbReference type="ARBA" id="ARBA00022723"/>
    </source>
</evidence>
<feature type="active site" description="Proton acceptor" evidence="8">
    <location>
        <position position="86"/>
    </location>
</feature>
<dbReference type="OrthoDB" id="9804441at2"/>
<dbReference type="GO" id="GO:0000287">
    <property type="term" value="F:magnesium ion binding"/>
    <property type="evidence" value="ECO:0007669"/>
    <property type="project" value="UniProtKB-UniRule"/>
</dbReference>
<reference evidence="12 13" key="1">
    <citation type="submission" date="2013-12" db="EMBL/GenBank/DDBJ databases">
        <title>Comparative genomics of Petrotoga isolates.</title>
        <authorList>
            <person name="Nesbo C.L."/>
            <person name="Charchuk R."/>
            <person name="Chow K."/>
        </authorList>
    </citation>
    <scope>NUCLEOTIDE SEQUENCE [LARGE SCALE GENOMIC DNA]</scope>
    <source>
        <strain evidence="12 13">DSM 13574</strain>
    </source>
</reference>
<keyword evidence="2 8" id="KW-0436">Ligase</keyword>
<dbReference type="Gene3D" id="3.30.1330.10">
    <property type="entry name" value="PurM-like, N-terminal domain"/>
    <property type="match status" value="2"/>
</dbReference>
<feature type="binding site" evidence="8">
    <location>
        <position position="524"/>
    </location>
    <ligand>
        <name>Mg(2+)</name>
        <dbReference type="ChEBI" id="CHEBI:18420"/>
        <label>1</label>
    </ligand>
</feature>
<gene>
    <name evidence="8" type="primary">purL</name>
    <name evidence="12" type="ORF">X929_07995</name>
</gene>
<evidence type="ECO:0000256" key="1">
    <source>
        <dbReference type="ARBA" id="ARBA00022490"/>
    </source>
</evidence>
<comment type="pathway">
    <text evidence="8">Purine metabolism; IMP biosynthesis via de novo pathway; 5-amino-1-(5-phospho-D-ribosyl)imidazole from N(2)-formyl-N(1)-(5-phospho-D-ribosyl)glycinamide: step 1/2.</text>
</comment>
<name>A0A2K1NYB8_9BACT</name>
<evidence type="ECO:0000256" key="2">
    <source>
        <dbReference type="ARBA" id="ARBA00022598"/>
    </source>
</evidence>
<accession>A0A2K1NYB8</accession>
<evidence type="ECO:0000313" key="12">
    <source>
        <dbReference type="EMBL" id="PNR95511.1"/>
    </source>
</evidence>
<evidence type="ECO:0000313" key="13">
    <source>
        <dbReference type="Proteomes" id="UP000236434"/>
    </source>
</evidence>
<feature type="domain" description="Phosphoribosylformylglycinamidine synthase linker" evidence="11">
    <location>
        <begin position="10"/>
        <end position="51"/>
    </location>
</feature>
<organism evidence="12 13">
    <name type="scientific">Petrotoga olearia DSM 13574</name>
    <dbReference type="NCBI Taxonomy" id="1122955"/>
    <lineage>
        <taxon>Bacteria</taxon>
        <taxon>Thermotogati</taxon>
        <taxon>Thermotogota</taxon>
        <taxon>Thermotogae</taxon>
        <taxon>Petrotogales</taxon>
        <taxon>Petrotogaceae</taxon>
        <taxon>Petrotoga</taxon>
    </lineage>
</organism>
<dbReference type="CDD" id="cd02203">
    <property type="entry name" value="PurL_repeat1"/>
    <property type="match status" value="1"/>
</dbReference>
<dbReference type="GO" id="GO:0006189">
    <property type="term" value="P:'de novo' IMP biosynthetic process"/>
    <property type="evidence" value="ECO:0007669"/>
    <property type="project" value="UniProtKB-UniRule"/>
</dbReference>
<keyword evidence="7 8" id="KW-0460">Magnesium</keyword>
<feature type="active site" evidence="8">
    <location>
        <position position="47"/>
    </location>
</feature>
<dbReference type="SUPFAM" id="SSF56042">
    <property type="entry name" value="PurM C-terminal domain-like"/>
    <property type="match status" value="2"/>
</dbReference>
<comment type="function">
    <text evidence="8">Part of the phosphoribosylformylglycinamidine synthase complex involved in the purines biosynthetic pathway. Catalyzes the ATP-dependent conversion of formylglycinamide ribonucleotide (FGAR) and glutamine to yield formylglycinamidine ribonucleotide (FGAM) and glutamate. The FGAM synthase complex is composed of three subunits. PurQ produces an ammonia molecule by converting glutamine to glutamate. PurL transfers the ammonia molecule to FGAR to form FGAM in an ATP-dependent manner. PurS interacts with PurQ and PurL and is thought to assist in the transfer of the ammonia molecule from PurQ to PurL.</text>
</comment>
<feature type="binding site" evidence="8">
    <location>
        <position position="257"/>
    </location>
    <ligand>
        <name>Mg(2+)</name>
        <dbReference type="ChEBI" id="CHEBI:18420"/>
        <label>2</label>
    </ligand>
</feature>
<keyword evidence="1 8" id="KW-0963">Cytoplasm</keyword>
<feature type="binding site" evidence="8">
    <location>
        <position position="523"/>
    </location>
    <ligand>
        <name>ATP</name>
        <dbReference type="ChEBI" id="CHEBI:30616"/>
    </ligand>
</feature>
<feature type="binding site" evidence="8">
    <location>
        <position position="50"/>
    </location>
    <ligand>
        <name>ATP</name>
        <dbReference type="ChEBI" id="CHEBI:30616"/>
    </ligand>
</feature>
<feature type="binding site" evidence="8">
    <location>
        <begin position="301"/>
        <end position="303"/>
    </location>
    <ligand>
        <name>substrate</name>
    </ligand>
</feature>
<keyword evidence="6 8" id="KW-0067">ATP-binding</keyword>
<keyword evidence="5 8" id="KW-0658">Purine biosynthesis</keyword>
<dbReference type="PANTHER" id="PTHR43555:SF1">
    <property type="entry name" value="PHOSPHORIBOSYLFORMYLGLYCINAMIDINE SYNTHASE SUBUNIT PURL"/>
    <property type="match status" value="1"/>
</dbReference>
<evidence type="ECO:0000256" key="6">
    <source>
        <dbReference type="ARBA" id="ARBA00022840"/>
    </source>
</evidence>
<dbReference type="Pfam" id="PF00586">
    <property type="entry name" value="AIRS"/>
    <property type="match status" value="2"/>
</dbReference>
<dbReference type="AlphaFoldDB" id="A0A2K1NYB8"/>
<evidence type="ECO:0000259" key="9">
    <source>
        <dbReference type="Pfam" id="PF00586"/>
    </source>
</evidence>
<evidence type="ECO:0000256" key="7">
    <source>
        <dbReference type="ARBA" id="ARBA00022842"/>
    </source>
</evidence>
<feature type="binding site" evidence="8">
    <location>
        <position position="229"/>
    </location>
    <ligand>
        <name>substrate</name>
    </ligand>
</feature>
<sequence>MQNQLTIKEIALELGLSSDEFYFIEEKLGRLPNEFETYLFSAQWSEHCGYKHSKHYLKKINESFESENAGYVQIGGKAIVFKVESHNHPSAVEPYQGAATGIGGIVRDILAMGARPIALLDSLKFGNISDPKVKNIFEGVVSGISDYGNSIGVPTVGGETSFNEIYSTNPLVNVMCVGITSKNHLASSHADGPNKLLVYVGSKTGRDGIHGASFASKKLSGKDDRPSVQVGDPFTEKNLIEATLEILKIKGVKACQDMGAAGILSSTSEMAYKGGVGCELYLDNIPKRQEDIEPWEIMLSESQERMLFLVNPGTEKKVEAVCNKYLIDFAIIGKTISTPHYVVKENSEGRVLADLPIEVLVNAPEYYRNNTIPSTYTLNKAKKYPKTKINDVDKILKILLSNHNISSKKWIFQQYDYKVGTNTILIPEQADSAVLWLKNTSKAIAVTIDSNELYTYLDPFEGTKNVVYEAARNLISVGAKPLAITDNLNFGDPDDPEVSWQFEQSIGGLIEASKELSTPVVSGNVSFYNSYHETSIFPTPVIGMIGEIKDIKKLVNLKFKDFGDLVYLIGKTDINVDKIGGSLYLKVLEGFVGGEIDFVNPMYERYLQNFILDLIEKGILKSVHDVSKGGLLVALTVSCILSNRGFKGILDTSIEELFGENQGRFIVSVSSRDSYAFESMAKVSNINVKKLGEIKSSDEGVDIGIASFDLKELRSIYFDSISKSMEEQ</sequence>
<keyword evidence="4 8" id="KW-0547">Nucleotide-binding</keyword>
<dbReference type="InterPro" id="IPR036921">
    <property type="entry name" value="PurM-like_N_sf"/>
</dbReference>
<dbReference type="SUPFAM" id="SSF55326">
    <property type="entry name" value="PurM N-terminal domain-like"/>
    <property type="match status" value="2"/>
</dbReference>
<dbReference type="GO" id="GO:0004642">
    <property type="term" value="F:phosphoribosylformylglycinamidine synthase activity"/>
    <property type="evidence" value="ECO:0007669"/>
    <property type="project" value="UniProtKB-UniRule"/>
</dbReference>